<evidence type="ECO:0000313" key="8">
    <source>
        <dbReference type="Proteomes" id="UP001457282"/>
    </source>
</evidence>
<evidence type="ECO:0000313" key="7">
    <source>
        <dbReference type="EMBL" id="KAK9950106.1"/>
    </source>
</evidence>
<dbReference type="InterPro" id="IPR011084">
    <property type="entry name" value="DRMBL"/>
</dbReference>
<evidence type="ECO:0000256" key="1">
    <source>
        <dbReference type="ARBA" id="ARBA00004123"/>
    </source>
</evidence>
<comment type="subcellular location">
    <subcellularLocation>
        <location evidence="1">Nucleus</location>
    </subcellularLocation>
</comment>
<dbReference type="FunFam" id="3.60.15.10:FF:000039">
    <property type="entry name" value="DNA repair metallo-beta-lactamase family protein"/>
    <property type="match status" value="1"/>
</dbReference>
<dbReference type="GO" id="GO:0035312">
    <property type="term" value="F:5'-3' DNA exonuclease activity"/>
    <property type="evidence" value="ECO:0007669"/>
    <property type="project" value="TreeGrafter"/>
</dbReference>
<comment type="similarity">
    <text evidence="2">Belongs to the DNA repair metallo-beta-lactamase (DRMBL) family.</text>
</comment>
<dbReference type="Pfam" id="PF07522">
    <property type="entry name" value="DRMBL"/>
    <property type="match status" value="1"/>
</dbReference>
<keyword evidence="5" id="KW-0539">Nucleus</keyword>
<evidence type="ECO:0000256" key="3">
    <source>
        <dbReference type="ARBA" id="ARBA00022763"/>
    </source>
</evidence>
<feature type="domain" description="DNA repair metallo-beta-lactamase" evidence="6">
    <location>
        <begin position="226"/>
        <end position="335"/>
    </location>
</feature>
<keyword evidence="3" id="KW-0227">DNA damage</keyword>
<dbReference type="FunFam" id="3.40.50.12650:FF:000005">
    <property type="entry name" value="DNA repair metallo-beta-lactamase family protein"/>
    <property type="match status" value="1"/>
</dbReference>
<organism evidence="7 8">
    <name type="scientific">Rubus argutus</name>
    <name type="common">Southern blackberry</name>
    <dbReference type="NCBI Taxonomy" id="59490"/>
    <lineage>
        <taxon>Eukaryota</taxon>
        <taxon>Viridiplantae</taxon>
        <taxon>Streptophyta</taxon>
        <taxon>Embryophyta</taxon>
        <taxon>Tracheophyta</taxon>
        <taxon>Spermatophyta</taxon>
        <taxon>Magnoliopsida</taxon>
        <taxon>eudicotyledons</taxon>
        <taxon>Gunneridae</taxon>
        <taxon>Pentapetalae</taxon>
        <taxon>rosids</taxon>
        <taxon>fabids</taxon>
        <taxon>Rosales</taxon>
        <taxon>Rosaceae</taxon>
        <taxon>Rosoideae</taxon>
        <taxon>Rosoideae incertae sedis</taxon>
        <taxon>Rubus</taxon>
    </lineage>
</organism>
<evidence type="ECO:0000256" key="2">
    <source>
        <dbReference type="ARBA" id="ARBA00010304"/>
    </source>
</evidence>
<dbReference type="EMBL" id="JBEDUW010000001">
    <property type="protein sequence ID" value="KAK9950106.1"/>
    <property type="molecule type" value="Genomic_DNA"/>
</dbReference>
<evidence type="ECO:0000256" key="5">
    <source>
        <dbReference type="ARBA" id="ARBA00023242"/>
    </source>
</evidence>
<dbReference type="InterPro" id="IPR036866">
    <property type="entry name" value="RibonucZ/Hydroxyglut_hydro"/>
</dbReference>
<name>A0AAW1YN56_RUBAR</name>
<sequence length="586" mass="67149">MSIEMPKGLPFSVDTWSPSSKRRRHHFLTHAHKDHSIGISTHFSYPIYSTHLTKTLLLQHYPKLDESLFVGIEVGQSVVIDDPDGAFTVTAFDANHCPGALMFLFEGGFGNVLHTGDCRLTAEYLQRLPEKYLGKKGKKPRCQLDYVFLDCTFGKYYQSFPSKHSAIQQVINCIWKHPDAIEVYLACDLLGQEEILVDVFRTFGSKIYVNKATNPEYFDALTVTAPEIISQDPSSRFRMLDAFPKLNERAKEKLTEAQVNLKPEPLIIRPSAQWYACEVELVDNEIQRKLRSNEAVKDQFGVWHVCYSMHSSREELEWALQLLVPKWVVSTTPTCRAMELNYVKKHCFTSQISPTDPVWKLLDISGEPSSIADASIEYVGSLVSEEPAQKPVDSQLQLIKKSASPKKFFSFSPPRKRPVTLFGRARFGFRESAIQHKEKNILYLKDKASQEVDRVEQKWSSQGEVNSELRWCNKPLVKGVEEDANELLCEKPGERESELEKVQASSSYYYRDESNPKYELEKKRCIEPEAQKVSCSLIRSPKCFSERFRKLYRSMNVAVPQPLPSLVELMNAHKRAKRRVDFSPSN</sequence>
<dbReference type="Gene3D" id="3.60.15.10">
    <property type="entry name" value="Ribonuclease Z/Hydroxyacylglutathione hydrolase-like"/>
    <property type="match status" value="1"/>
</dbReference>
<dbReference type="Proteomes" id="UP001457282">
    <property type="component" value="Unassembled WGS sequence"/>
</dbReference>
<dbReference type="GO" id="GO:0005634">
    <property type="term" value="C:nucleus"/>
    <property type="evidence" value="ECO:0007669"/>
    <property type="project" value="UniProtKB-SubCell"/>
</dbReference>
<dbReference type="PANTHER" id="PTHR23240:SF31">
    <property type="entry name" value="DNA REPAIR METALLO-BETA-LACTAMASE FAMILY PROTEIN"/>
    <property type="match status" value="1"/>
</dbReference>
<dbReference type="PANTHER" id="PTHR23240">
    <property type="entry name" value="DNA CROSS-LINK REPAIR PROTEIN PSO2/SNM1-RELATED"/>
    <property type="match status" value="1"/>
</dbReference>
<dbReference type="AlphaFoldDB" id="A0AAW1YN56"/>
<accession>A0AAW1YN56</accession>
<protein>
    <recommendedName>
        <fullName evidence="6">DNA repair metallo-beta-lactamase domain-containing protein</fullName>
    </recommendedName>
</protein>
<keyword evidence="4" id="KW-0234">DNA repair</keyword>
<evidence type="ECO:0000259" key="6">
    <source>
        <dbReference type="Pfam" id="PF07522"/>
    </source>
</evidence>
<evidence type="ECO:0000256" key="4">
    <source>
        <dbReference type="ARBA" id="ARBA00023204"/>
    </source>
</evidence>
<dbReference type="GO" id="GO:0006303">
    <property type="term" value="P:double-strand break repair via nonhomologous end joining"/>
    <property type="evidence" value="ECO:0007669"/>
    <property type="project" value="TreeGrafter"/>
</dbReference>
<dbReference type="SUPFAM" id="SSF56281">
    <property type="entry name" value="Metallo-hydrolase/oxidoreductase"/>
    <property type="match status" value="1"/>
</dbReference>
<dbReference type="GO" id="GO:0003684">
    <property type="term" value="F:damaged DNA binding"/>
    <property type="evidence" value="ECO:0007669"/>
    <property type="project" value="TreeGrafter"/>
</dbReference>
<comment type="caution">
    <text evidence="7">The sequence shown here is derived from an EMBL/GenBank/DDBJ whole genome shotgun (WGS) entry which is preliminary data.</text>
</comment>
<proteinExistence type="inferred from homology"/>
<gene>
    <name evidence="7" type="ORF">M0R45_005608</name>
</gene>
<reference evidence="7 8" key="1">
    <citation type="journal article" date="2023" name="G3 (Bethesda)">
        <title>A chromosome-length genome assembly and annotation of blackberry (Rubus argutus, cv. 'Hillquist').</title>
        <authorList>
            <person name="Bruna T."/>
            <person name="Aryal R."/>
            <person name="Dudchenko O."/>
            <person name="Sargent D.J."/>
            <person name="Mead D."/>
            <person name="Buti M."/>
            <person name="Cavallini A."/>
            <person name="Hytonen T."/>
            <person name="Andres J."/>
            <person name="Pham M."/>
            <person name="Weisz D."/>
            <person name="Mascagni F."/>
            <person name="Usai G."/>
            <person name="Natali L."/>
            <person name="Bassil N."/>
            <person name="Fernandez G.E."/>
            <person name="Lomsadze A."/>
            <person name="Armour M."/>
            <person name="Olukolu B."/>
            <person name="Poorten T."/>
            <person name="Britton C."/>
            <person name="Davik J."/>
            <person name="Ashrafi H."/>
            <person name="Aiden E.L."/>
            <person name="Borodovsky M."/>
            <person name="Worthington M."/>
        </authorList>
    </citation>
    <scope>NUCLEOTIDE SEQUENCE [LARGE SCALE GENOMIC DNA]</scope>
    <source>
        <strain evidence="7">PI 553951</strain>
    </source>
</reference>
<dbReference type="GO" id="GO:0036297">
    <property type="term" value="P:interstrand cross-link repair"/>
    <property type="evidence" value="ECO:0007669"/>
    <property type="project" value="TreeGrafter"/>
</dbReference>
<keyword evidence="8" id="KW-1185">Reference proteome</keyword>
<dbReference type="Gene3D" id="3.40.50.12650">
    <property type="match status" value="1"/>
</dbReference>